<organism evidence="7 8">
    <name type="scientific">Pseudoduganella guangdongensis</name>
    <dbReference type="NCBI Taxonomy" id="2692179"/>
    <lineage>
        <taxon>Bacteria</taxon>
        <taxon>Pseudomonadati</taxon>
        <taxon>Pseudomonadota</taxon>
        <taxon>Betaproteobacteria</taxon>
        <taxon>Burkholderiales</taxon>
        <taxon>Oxalobacteraceae</taxon>
        <taxon>Telluria group</taxon>
        <taxon>Pseudoduganella</taxon>
    </lineage>
</organism>
<dbReference type="GO" id="GO:0046872">
    <property type="term" value="F:metal ion binding"/>
    <property type="evidence" value="ECO:0007669"/>
    <property type="project" value="UniProtKB-KW"/>
</dbReference>
<feature type="signal peptide" evidence="5">
    <location>
        <begin position="1"/>
        <end position="23"/>
    </location>
</feature>
<dbReference type="RefSeq" id="WP_161025926.1">
    <property type="nucleotide sequence ID" value="NZ_WWCJ01000008.1"/>
</dbReference>
<dbReference type="PANTHER" id="PTHR33546:SF1">
    <property type="entry name" value="LARGE, MULTIFUNCTIONAL SECRETED PROTEIN"/>
    <property type="match status" value="1"/>
</dbReference>
<evidence type="ECO:0000313" key="7">
    <source>
        <dbReference type="EMBL" id="MYN02940.1"/>
    </source>
</evidence>
<evidence type="ECO:0000259" key="6">
    <source>
        <dbReference type="PROSITE" id="PS51007"/>
    </source>
</evidence>
<dbReference type="Proteomes" id="UP000448575">
    <property type="component" value="Unassembled WGS sequence"/>
</dbReference>
<dbReference type="Pfam" id="PF22807">
    <property type="entry name" value="TrAA12"/>
    <property type="match status" value="1"/>
</dbReference>
<dbReference type="GO" id="GO:0009055">
    <property type="term" value="F:electron transfer activity"/>
    <property type="evidence" value="ECO:0007669"/>
    <property type="project" value="InterPro"/>
</dbReference>
<dbReference type="InterPro" id="IPR036909">
    <property type="entry name" value="Cyt_c-like_dom_sf"/>
</dbReference>
<keyword evidence="1 4" id="KW-0349">Heme</keyword>
<dbReference type="InterPro" id="IPR011042">
    <property type="entry name" value="6-blade_b-propeller_TolB-like"/>
</dbReference>
<dbReference type="InterPro" id="IPR054539">
    <property type="entry name" value="Beta-prop_PDH"/>
</dbReference>
<gene>
    <name evidence="7" type="ORF">GTP41_12595</name>
</gene>
<evidence type="ECO:0000256" key="1">
    <source>
        <dbReference type="ARBA" id="ARBA00022617"/>
    </source>
</evidence>
<dbReference type="InterPro" id="IPR009056">
    <property type="entry name" value="Cyt_c-like_dom"/>
</dbReference>
<feature type="domain" description="Cytochrome c" evidence="6">
    <location>
        <begin position="32"/>
        <end position="112"/>
    </location>
</feature>
<dbReference type="InterPro" id="IPR011041">
    <property type="entry name" value="Quinoprot_gluc/sorb_DH_b-prop"/>
</dbReference>
<keyword evidence="2 4" id="KW-0479">Metal-binding</keyword>
<dbReference type="Gene3D" id="1.10.760.10">
    <property type="entry name" value="Cytochrome c-like domain"/>
    <property type="match status" value="1"/>
</dbReference>
<sequence length="477" mass="50852">MIKTPSLLAAVAAAALLAPSAHSAPSAPAAPATVSAAHKLYLANCAQCHGKALEGATGPSLADAAWLHGQPTKANLVRLIGKGVPEKGMPGWDKQLNATQISQLAEYLMPTNVAARQAAGAAPAAVGTAAPAAPALANLKLPKGFHIAVYADKVESARELAVTDSGLAFVGSRKAGKVYALVDADKDGVAEKVVTVAEGLNKPIGVTLLNGALYVGEISRIIKFDDIEKTYASKPAYKVIKNDLPTDTWHGEKYIKAGPDGKIYVPIGAPCNVCDKDDEAYAKIWRMNPDGSNWELFARGVRNTVGFTWHPQTKEMWFTDNGRDELGDNLPSDELNIAPRPGMHFGFPYCHAGALLDPQFGQGKNCDSYSAPVAALGPHVASLGLAFYTGTQFPEQYRNQLLIAEHGSWNRANKIGYQVRLLTLHGNKVLSDTAFIDGFLQNEEVSGRPVDVAVMPDGSILVSDDHAHKVYRVTYRP</sequence>
<keyword evidence="3 4" id="KW-0408">Iron</keyword>
<name>A0A6N9HHI6_9BURK</name>
<evidence type="ECO:0000313" key="8">
    <source>
        <dbReference type="Proteomes" id="UP000448575"/>
    </source>
</evidence>
<evidence type="ECO:0000256" key="4">
    <source>
        <dbReference type="PROSITE-ProRule" id="PRU00433"/>
    </source>
</evidence>
<reference evidence="7 8" key="1">
    <citation type="submission" date="2019-12" db="EMBL/GenBank/DDBJ databases">
        <title>Novel species isolated from a subtropical stream in China.</title>
        <authorList>
            <person name="Lu H."/>
        </authorList>
    </citation>
    <scope>NUCLEOTIDE SEQUENCE [LARGE SCALE GENOMIC DNA]</scope>
    <source>
        <strain evidence="7 8">DS3</strain>
    </source>
</reference>
<dbReference type="SUPFAM" id="SSF46626">
    <property type="entry name" value="Cytochrome c"/>
    <property type="match status" value="1"/>
</dbReference>
<evidence type="ECO:0000256" key="3">
    <source>
        <dbReference type="ARBA" id="ARBA00023004"/>
    </source>
</evidence>
<feature type="chain" id="PRO_5026943056" evidence="5">
    <location>
        <begin position="24"/>
        <end position="477"/>
    </location>
</feature>
<evidence type="ECO:0000256" key="5">
    <source>
        <dbReference type="SAM" id="SignalP"/>
    </source>
</evidence>
<dbReference type="EMBL" id="WWCJ01000008">
    <property type="protein sequence ID" value="MYN02940.1"/>
    <property type="molecule type" value="Genomic_DNA"/>
</dbReference>
<protein>
    <submittedName>
        <fullName evidence="7">C-type cytochrome</fullName>
    </submittedName>
</protein>
<proteinExistence type="predicted"/>
<accession>A0A6N9HHI6</accession>
<dbReference type="Gene3D" id="2.120.10.30">
    <property type="entry name" value="TolB, C-terminal domain"/>
    <property type="match status" value="1"/>
</dbReference>
<comment type="caution">
    <text evidence="7">The sequence shown here is derived from an EMBL/GenBank/DDBJ whole genome shotgun (WGS) entry which is preliminary data.</text>
</comment>
<dbReference type="PROSITE" id="PS51007">
    <property type="entry name" value="CYTC"/>
    <property type="match status" value="1"/>
</dbReference>
<dbReference type="SUPFAM" id="SSF50952">
    <property type="entry name" value="Soluble quinoprotein glucose dehydrogenase"/>
    <property type="match status" value="1"/>
</dbReference>
<dbReference type="Pfam" id="PF13442">
    <property type="entry name" value="Cytochrome_CBB3"/>
    <property type="match status" value="1"/>
</dbReference>
<keyword evidence="8" id="KW-1185">Reference proteome</keyword>
<dbReference type="PANTHER" id="PTHR33546">
    <property type="entry name" value="LARGE, MULTIFUNCTIONAL SECRETED PROTEIN-RELATED"/>
    <property type="match status" value="1"/>
</dbReference>
<dbReference type="AlphaFoldDB" id="A0A6N9HHI6"/>
<keyword evidence="5" id="KW-0732">Signal</keyword>
<evidence type="ECO:0000256" key="2">
    <source>
        <dbReference type="ARBA" id="ARBA00022723"/>
    </source>
</evidence>
<dbReference type="GO" id="GO:0020037">
    <property type="term" value="F:heme binding"/>
    <property type="evidence" value="ECO:0007669"/>
    <property type="project" value="InterPro"/>
</dbReference>